<dbReference type="InterPro" id="IPR021069">
    <property type="entry name" value="ImpA_C"/>
</dbReference>
<reference evidence="2 3" key="1">
    <citation type="submission" date="2018-06" db="EMBL/GenBank/DDBJ databases">
        <authorList>
            <consortium name="Pathogen Informatics"/>
            <person name="Doyle S."/>
        </authorList>
    </citation>
    <scope>NUCLEOTIDE SEQUENCE [LARGE SCALE GENOMIC DNA]</scope>
    <source>
        <strain evidence="2 3">NCTC8622</strain>
    </source>
</reference>
<evidence type="ECO:0000313" key="3">
    <source>
        <dbReference type="Proteomes" id="UP000254079"/>
    </source>
</evidence>
<gene>
    <name evidence="2" type="ORF">NCTC8622_07287</name>
</gene>
<evidence type="ECO:0000313" key="2">
    <source>
        <dbReference type="EMBL" id="STI88096.1"/>
    </source>
</evidence>
<evidence type="ECO:0000259" key="1">
    <source>
        <dbReference type="Pfam" id="PF12486"/>
    </source>
</evidence>
<dbReference type="Pfam" id="PF12486">
    <property type="entry name" value="VasL"/>
    <property type="match status" value="1"/>
</dbReference>
<organism evidence="2 3">
    <name type="scientific">Escherichia coli</name>
    <dbReference type="NCBI Taxonomy" id="562"/>
    <lineage>
        <taxon>Bacteria</taxon>
        <taxon>Pseudomonadati</taxon>
        <taxon>Pseudomonadota</taxon>
        <taxon>Gammaproteobacteria</taxon>
        <taxon>Enterobacterales</taxon>
        <taxon>Enterobacteriaceae</taxon>
        <taxon>Escherichia</taxon>
    </lineage>
</organism>
<name>A0A376UF50_ECOLX</name>
<feature type="domain" description="ImpA C-terminal" evidence="1">
    <location>
        <begin position="2"/>
        <end position="142"/>
    </location>
</feature>
<dbReference type="AlphaFoldDB" id="A0A376UF50"/>
<sequence length="152" mass="17622">MQLEQLNKLPARWPLEQGYRQLRQLDALWPDNPQVRALNAQWRKQRELSALSTEALNGYAQAQSQLQRLSAQLDALDERKGRYLTGSELKTAVYGIRQSLKEPPLEELLRQLEEQKQTGEVSPTLLTQIDTRLNQLLNRYVILLDTKVEQSQ</sequence>
<accession>A0A376UF50</accession>
<protein>
    <submittedName>
        <fullName evidence="2">ImpA-related N-terminal family protein</fullName>
    </submittedName>
</protein>
<dbReference type="EMBL" id="UGCP01000002">
    <property type="protein sequence ID" value="STI88096.1"/>
    <property type="molecule type" value="Genomic_DNA"/>
</dbReference>
<proteinExistence type="predicted"/>
<dbReference type="Proteomes" id="UP000254079">
    <property type="component" value="Unassembled WGS sequence"/>
</dbReference>